<evidence type="ECO:0000313" key="13">
    <source>
        <dbReference type="Ensembl" id="ENSSPAP00000030111.1"/>
    </source>
</evidence>
<dbReference type="InterPro" id="IPR015615">
    <property type="entry name" value="TGF-beta-rel"/>
</dbReference>
<dbReference type="PANTHER" id="PTHR11848:SF6">
    <property type="entry name" value="INHIBIN BETA E CHAIN"/>
    <property type="match status" value="1"/>
</dbReference>
<dbReference type="GO" id="GO:0008083">
    <property type="term" value="F:growth factor activity"/>
    <property type="evidence" value="ECO:0007669"/>
    <property type="project" value="UniProtKB-KW"/>
</dbReference>
<dbReference type="InterPro" id="IPR017948">
    <property type="entry name" value="TGFb_CS"/>
</dbReference>
<evidence type="ECO:0000256" key="11">
    <source>
        <dbReference type="RuleBase" id="RU000354"/>
    </source>
</evidence>
<dbReference type="Pfam" id="PF00688">
    <property type="entry name" value="TGFb_propeptide"/>
    <property type="match status" value="1"/>
</dbReference>
<keyword evidence="8" id="KW-1015">Disulfide bond</keyword>
<keyword evidence="14" id="KW-1185">Reference proteome</keyword>
<dbReference type="InterPro" id="IPR001318">
    <property type="entry name" value="Inhibin_betaC"/>
</dbReference>
<evidence type="ECO:0000256" key="1">
    <source>
        <dbReference type="ARBA" id="ARBA00002588"/>
    </source>
</evidence>
<dbReference type="GO" id="GO:0005179">
    <property type="term" value="F:hormone activity"/>
    <property type="evidence" value="ECO:0007669"/>
    <property type="project" value="UniProtKB-KW"/>
</dbReference>
<keyword evidence="6" id="KW-0732">Signal</keyword>
<evidence type="ECO:0000256" key="5">
    <source>
        <dbReference type="ARBA" id="ARBA00022702"/>
    </source>
</evidence>
<comment type="subunit">
    <text evidence="10">Homodimeric or heterodimeric through association with alpha and beta subunits, linked by one or more disulfide bonds. Inhibins are heterodimers of one alpha and one beta subunit. Activins are homo- or heterodimers of beta subunits only.</text>
</comment>
<dbReference type="FunFam" id="2.60.120.970:FF:000028">
    <property type="entry name" value="Inhibin subunit beta C"/>
    <property type="match status" value="1"/>
</dbReference>
<feature type="domain" description="TGF-beta family profile" evidence="12">
    <location>
        <begin position="261"/>
        <end position="383"/>
    </location>
</feature>
<dbReference type="PANTHER" id="PTHR11848">
    <property type="entry name" value="TGF-BETA FAMILY"/>
    <property type="match status" value="1"/>
</dbReference>
<dbReference type="PRINTS" id="PR00672">
    <property type="entry name" value="INHIBINBC"/>
</dbReference>
<dbReference type="InterPro" id="IPR001839">
    <property type="entry name" value="TGF-b_C"/>
</dbReference>
<dbReference type="FunFam" id="2.10.90.10:FF:000005">
    <property type="entry name" value="Inhibin beta A chain"/>
    <property type="match status" value="1"/>
</dbReference>
<evidence type="ECO:0000259" key="12">
    <source>
        <dbReference type="PROSITE" id="PS51362"/>
    </source>
</evidence>
<keyword evidence="5" id="KW-0372">Hormone</keyword>
<dbReference type="GO" id="GO:0005125">
    <property type="term" value="F:cytokine activity"/>
    <property type="evidence" value="ECO:0007669"/>
    <property type="project" value="TreeGrafter"/>
</dbReference>
<evidence type="ECO:0000313" key="15">
    <source>
        <dbReference type="RefSeq" id="XP_008278938.1"/>
    </source>
</evidence>
<dbReference type="InterPro" id="IPR029034">
    <property type="entry name" value="Cystine-knot_cytokine"/>
</dbReference>
<dbReference type="PROSITE" id="PS00250">
    <property type="entry name" value="TGF_BETA_1"/>
    <property type="match status" value="1"/>
</dbReference>
<sequence length="383" mass="43106">MHLFTSESRIASSFSVTAFLFLAPLLLKGLWVSGSPGCASCGLSAMDKDAEERLMIEFAKQQLLEKLHLKERPNITQTVPRVALLTALRKLHSGRVRQDGTLELENNIPTKDQGYEIVSFADIHEAYNGDKASLSLTFQFLQEHGQSIQVLQSSLWIYAHSSEDPHRDSRLLARVFLSADDGLSDSNRTLVIEKMLEVQESNWHTFPITRTLQSFLDGGKRRLRLEVSCEEDGKNLCSLDTLGDTPNQPFLVAQVRLREDHSKRSLRKRSLRCGADVTVCCKRDFYIKFKDIQWDEWIIAPEGYHMNYCMGQCPQHLSGSPGIASSFHATVFSQLKVNGINTATTSCCIPTERRPLSMVYFNSQHSIVKTDVPDMIVESCGCT</sequence>
<reference evidence="15" key="2">
    <citation type="submission" date="2025-04" db="UniProtKB">
        <authorList>
            <consortium name="RefSeq"/>
        </authorList>
    </citation>
    <scope>IDENTIFICATION</scope>
</reference>
<dbReference type="GO" id="GO:0005615">
    <property type="term" value="C:extracellular space"/>
    <property type="evidence" value="ECO:0007669"/>
    <property type="project" value="TreeGrafter"/>
</dbReference>
<comment type="function">
    <text evidence="1">Inhibins and activins inhibit and activate, respectively, the secretion of follitropin by the pituitary gland. Inhibins/activins are involved in regulating a number of diverse functions such as hypothalamic and pituitary hormone secretion, gonadal hormone secretion, germ cell development and maturation, erythroid differentiation, insulin secretion, nerve cell survival, embryonic axial development or bone growth, depending on their subunit composition. Inhibins appear to oppose the functions of activins.</text>
</comment>
<protein>
    <submittedName>
        <fullName evidence="13 15">Inhibin beta B chain-like</fullName>
    </submittedName>
</protein>
<dbReference type="GeneID" id="103356540"/>
<accession>A0A3B5BB01</accession>
<dbReference type="Ensembl" id="ENSSPAT00000030603.1">
    <property type="protein sequence ID" value="ENSSPAP00000030111.1"/>
    <property type="gene ID" value="ENSSPAG00000022630.1"/>
</dbReference>
<name>A0A3B5BB01_9TELE</name>
<dbReference type="SUPFAM" id="SSF57501">
    <property type="entry name" value="Cystine-knot cytokines"/>
    <property type="match status" value="1"/>
</dbReference>
<dbReference type="CDD" id="cd19406">
    <property type="entry name" value="TGF_beta_INHBC_E"/>
    <property type="match status" value="1"/>
</dbReference>
<comment type="similarity">
    <text evidence="3 11">Belongs to the TGF-beta family.</text>
</comment>
<evidence type="ECO:0000256" key="8">
    <source>
        <dbReference type="ARBA" id="ARBA00023157"/>
    </source>
</evidence>
<dbReference type="OrthoDB" id="6516235at2759"/>
<evidence type="ECO:0000313" key="14">
    <source>
        <dbReference type="Proteomes" id="UP000694891"/>
    </source>
</evidence>
<dbReference type="GeneTree" id="ENSGT00940000160065"/>
<dbReference type="InterPro" id="IPR001111">
    <property type="entry name" value="TGF-b_propeptide"/>
</dbReference>
<dbReference type="RefSeq" id="XP_008278938.1">
    <property type="nucleotide sequence ID" value="XM_008280716.1"/>
</dbReference>
<organism evidence="13">
    <name type="scientific">Stegastes partitus</name>
    <name type="common">bicolor damselfish</name>
    <dbReference type="NCBI Taxonomy" id="144197"/>
    <lineage>
        <taxon>Eukaryota</taxon>
        <taxon>Metazoa</taxon>
        <taxon>Chordata</taxon>
        <taxon>Craniata</taxon>
        <taxon>Vertebrata</taxon>
        <taxon>Euteleostomi</taxon>
        <taxon>Actinopterygii</taxon>
        <taxon>Neopterygii</taxon>
        <taxon>Teleostei</taxon>
        <taxon>Neoteleostei</taxon>
        <taxon>Acanthomorphata</taxon>
        <taxon>Ovalentaria</taxon>
        <taxon>Pomacentridae</taxon>
        <taxon>Stegastes</taxon>
    </lineage>
</organism>
<dbReference type="SMART" id="SM00204">
    <property type="entry name" value="TGFB"/>
    <property type="match status" value="1"/>
</dbReference>
<evidence type="ECO:0000256" key="4">
    <source>
        <dbReference type="ARBA" id="ARBA00022525"/>
    </source>
</evidence>
<dbReference type="Pfam" id="PF00019">
    <property type="entry name" value="TGF_beta"/>
    <property type="match status" value="1"/>
</dbReference>
<dbReference type="Gene3D" id="2.10.90.10">
    <property type="entry name" value="Cystine-knot cytokines"/>
    <property type="match status" value="1"/>
</dbReference>
<keyword evidence="4" id="KW-0964">Secreted</keyword>
<dbReference type="AlphaFoldDB" id="A0A3B5BB01"/>
<evidence type="ECO:0000256" key="2">
    <source>
        <dbReference type="ARBA" id="ARBA00004613"/>
    </source>
</evidence>
<evidence type="ECO:0000256" key="7">
    <source>
        <dbReference type="ARBA" id="ARBA00023030"/>
    </source>
</evidence>
<dbReference type="STRING" id="144197.ENSSPAP00000030111"/>
<reference evidence="13" key="1">
    <citation type="submission" date="2023-09" db="UniProtKB">
        <authorList>
            <consortium name="Ensembl"/>
        </authorList>
    </citation>
    <scope>IDENTIFICATION</scope>
</reference>
<evidence type="ECO:0000256" key="3">
    <source>
        <dbReference type="ARBA" id="ARBA00006656"/>
    </source>
</evidence>
<comment type="subcellular location">
    <subcellularLocation>
        <location evidence="2">Secreted</location>
    </subcellularLocation>
</comment>
<evidence type="ECO:0000256" key="10">
    <source>
        <dbReference type="ARBA" id="ARBA00026046"/>
    </source>
</evidence>
<evidence type="ECO:0000256" key="6">
    <source>
        <dbReference type="ARBA" id="ARBA00022729"/>
    </source>
</evidence>
<dbReference type="PROSITE" id="PS51362">
    <property type="entry name" value="TGF_BETA_2"/>
    <property type="match status" value="1"/>
</dbReference>
<dbReference type="Proteomes" id="UP000694891">
    <property type="component" value="Unplaced"/>
</dbReference>
<keyword evidence="9" id="KW-0325">Glycoprotein</keyword>
<evidence type="ECO:0000256" key="9">
    <source>
        <dbReference type="ARBA" id="ARBA00023180"/>
    </source>
</evidence>
<proteinExistence type="inferred from homology"/>
<dbReference type="Gene3D" id="2.60.120.970">
    <property type="match status" value="1"/>
</dbReference>
<keyword evidence="7 11" id="KW-0339">Growth factor</keyword>
<gene>
    <name evidence="13" type="primary">INHBC</name>
    <name evidence="15" type="synonym">LOC103356540</name>
</gene>